<keyword evidence="2" id="KW-0001">2Fe-2S</keyword>
<dbReference type="PANTHER" id="PTHR43756:SF1">
    <property type="entry name" value="3-PHENYLPROPIONATE_CINNAMIC ACID DIOXYGENASE SUBUNIT ALPHA"/>
    <property type="match status" value="1"/>
</dbReference>
<dbReference type="PROSITE" id="PS00570">
    <property type="entry name" value="RING_HYDROXYL_ALPHA"/>
    <property type="match status" value="1"/>
</dbReference>
<dbReference type="Gene3D" id="2.102.10.10">
    <property type="entry name" value="Rieske [2Fe-2S] iron-sulphur domain"/>
    <property type="match status" value="1"/>
</dbReference>
<protein>
    <submittedName>
        <fullName evidence="10">Aromatic ring-hydroxylating dioxygenase subunit alpha</fullName>
    </submittedName>
</protein>
<evidence type="ECO:0000256" key="4">
    <source>
        <dbReference type="ARBA" id="ARBA00022964"/>
    </source>
</evidence>
<dbReference type="Pfam" id="PF00355">
    <property type="entry name" value="Rieske"/>
    <property type="match status" value="1"/>
</dbReference>
<evidence type="ECO:0000313" key="11">
    <source>
        <dbReference type="Proteomes" id="UP000252100"/>
    </source>
</evidence>
<keyword evidence="3" id="KW-0479">Metal-binding</keyword>
<dbReference type="CDD" id="cd03469">
    <property type="entry name" value="Rieske_RO_Alpha_N"/>
    <property type="match status" value="1"/>
</dbReference>
<dbReference type="Proteomes" id="UP000252100">
    <property type="component" value="Chromosome"/>
</dbReference>
<organism evidence="10 11">
    <name type="scientific">Salicibibacter kimchii</name>
    <dbReference type="NCBI Taxonomy" id="2099786"/>
    <lineage>
        <taxon>Bacteria</taxon>
        <taxon>Bacillati</taxon>
        <taxon>Bacillota</taxon>
        <taxon>Bacilli</taxon>
        <taxon>Bacillales</taxon>
        <taxon>Bacillaceae</taxon>
        <taxon>Salicibibacter</taxon>
    </lineage>
</organism>
<evidence type="ECO:0000256" key="8">
    <source>
        <dbReference type="ARBA" id="ARBA00023027"/>
    </source>
</evidence>
<dbReference type="InterPro" id="IPR036922">
    <property type="entry name" value="Rieske_2Fe-2S_sf"/>
</dbReference>
<comment type="similarity">
    <text evidence="1">Belongs to the bacterial ring-hydroxylating dioxygenase alpha subunit family.</text>
</comment>
<evidence type="ECO:0000313" key="10">
    <source>
        <dbReference type="EMBL" id="AXF57202.1"/>
    </source>
</evidence>
<keyword evidence="6" id="KW-0408">Iron</keyword>
<dbReference type="GO" id="GO:0051537">
    <property type="term" value="F:2 iron, 2 sulfur cluster binding"/>
    <property type="evidence" value="ECO:0007669"/>
    <property type="project" value="UniProtKB-KW"/>
</dbReference>
<evidence type="ECO:0000256" key="2">
    <source>
        <dbReference type="ARBA" id="ARBA00022714"/>
    </source>
</evidence>
<dbReference type="EMBL" id="CP031092">
    <property type="protein sequence ID" value="AXF57202.1"/>
    <property type="molecule type" value="Genomic_DNA"/>
</dbReference>
<reference evidence="10 11" key="1">
    <citation type="journal article" date="2018" name="J. Microbiol.">
        <title>Salicibibacter kimchii gen. nov., sp. nov., a moderately halophilic and alkalitolerant bacterium in the family Bacillaceae, isolated from kimchi.</title>
        <authorList>
            <person name="Jang J.Y."/>
            <person name="Oh Y.J."/>
            <person name="Lim S.K."/>
            <person name="Park H.K."/>
            <person name="Lee C."/>
            <person name="Kim J.Y."/>
            <person name="Lee M.A."/>
            <person name="Choi H.J."/>
        </authorList>
    </citation>
    <scope>NUCLEOTIDE SEQUENCE [LARGE SCALE GENOMIC DNA]</scope>
    <source>
        <strain evidence="10 11">NKC1-1</strain>
    </source>
</reference>
<accession>A0A345C1X1</accession>
<dbReference type="InterPro" id="IPR015881">
    <property type="entry name" value="ARHD_Rieske_2Fe_2S"/>
</dbReference>
<dbReference type="AlphaFoldDB" id="A0A345C1X1"/>
<dbReference type="OrthoDB" id="9800776at2"/>
<evidence type="ECO:0000256" key="5">
    <source>
        <dbReference type="ARBA" id="ARBA00023002"/>
    </source>
</evidence>
<evidence type="ECO:0000256" key="7">
    <source>
        <dbReference type="ARBA" id="ARBA00023014"/>
    </source>
</evidence>
<dbReference type="SUPFAM" id="SSF55961">
    <property type="entry name" value="Bet v1-like"/>
    <property type="match status" value="1"/>
</dbReference>
<dbReference type="GO" id="GO:0005506">
    <property type="term" value="F:iron ion binding"/>
    <property type="evidence" value="ECO:0007669"/>
    <property type="project" value="InterPro"/>
</dbReference>
<sequence length="425" mass="48964">MKEIIRDNPEKNEFLVNRNVFTDREMLARERAEIFNKCWLFIGHETEVPEKGDFKRKKVGGRNLVLVHSQDDEIRTLYNTCPHRGALVCRENEGNSRVFRCFYHAWSFTNDGKLVGMPGSDGFPDDFNAEGTKDMKAVNRVESYRGFIFVNFDDHAVSLEEYLAGAKEYIDLIADQSEYGLEALGGVQEYSVRANWKLLAENSVDLYHGMPTHKTYFDIKQEQDPDLKKVKLEGEGKDLGNGHAVMEYVAPWGRPIAQWTPIWSEDLKRDMEDMKVRLAERFGEERADRIANWNRNIVIFPNLVINDIMAITARTFYPNSPGYIEVSGYSLAPKAENEEHRLARNNNFLEFLGPGGFATPDDNEALELAQEAYTNNTEVQWNDVSKGMVRGKRNAKATDELQMRAFWREYDKVMQESFSKEGAYK</sequence>
<dbReference type="InterPro" id="IPR015879">
    <property type="entry name" value="Ring_hydroxy_dOase_asu_C_dom"/>
</dbReference>
<dbReference type="KEGG" id="rue:DT065_15140"/>
<gene>
    <name evidence="10" type="ORF">DT065_15140</name>
</gene>
<dbReference type="InterPro" id="IPR001663">
    <property type="entry name" value="Rng_hydr_dOase-A"/>
</dbReference>
<dbReference type="GO" id="GO:0004497">
    <property type="term" value="F:monooxygenase activity"/>
    <property type="evidence" value="ECO:0007669"/>
    <property type="project" value="UniProtKB-ARBA"/>
</dbReference>
<keyword evidence="5" id="KW-0560">Oxidoreductase</keyword>
<feature type="domain" description="Rieske" evidence="9">
    <location>
        <begin position="39"/>
        <end position="124"/>
    </location>
</feature>
<dbReference type="PRINTS" id="PR00090">
    <property type="entry name" value="RNGDIOXGNASE"/>
</dbReference>
<dbReference type="Pfam" id="PF00848">
    <property type="entry name" value="Ring_hydroxyl_A"/>
    <property type="match status" value="1"/>
</dbReference>
<keyword evidence="4 10" id="KW-0223">Dioxygenase</keyword>
<dbReference type="GO" id="GO:0051213">
    <property type="term" value="F:dioxygenase activity"/>
    <property type="evidence" value="ECO:0007669"/>
    <property type="project" value="UniProtKB-KW"/>
</dbReference>
<dbReference type="CDD" id="cd08879">
    <property type="entry name" value="RHO_alpha_C_AntDO-like"/>
    <property type="match status" value="1"/>
</dbReference>
<evidence type="ECO:0000256" key="6">
    <source>
        <dbReference type="ARBA" id="ARBA00023004"/>
    </source>
</evidence>
<dbReference type="PANTHER" id="PTHR43756">
    <property type="entry name" value="CHOLINE MONOOXYGENASE, CHLOROPLASTIC"/>
    <property type="match status" value="1"/>
</dbReference>
<dbReference type="InterPro" id="IPR017941">
    <property type="entry name" value="Rieske_2Fe-2S"/>
</dbReference>
<keyword evidence="11" id="KW-1185">Reference proteome</keyword>
<dbReference type="SUPFAM" id="SSF50022">
    <property type="entry name" value="ISP domain"/>
    <property type="match status" value="1"/>
</dbReference>
<dbReference type="PROSITE" id="PS51296">
    <property type="entry name" value="RIESKE"/>
    <property type="match status" value="1"/>
</dbReference>
<dbReference type="GO" id="GO:0016705">
    <property type="term" value="F:oxidoreductase activity, acting on paired donors, with incorporation or reduction of molecular oxygen"/>
    <property type="evidence" value="ECO:0007669"/>
    <property type="project" value="UniProtKB-ARBA"/>
</dbReference>
<proteinExistence type="inferred from homology"/>
<keyword evidence="8" id="KW-0520">NAD</keyword>
<dbReference type="Gene3D" id="3.90.380.10">
    <property type="entry name" value="Naphthalene 1,2-dioxygenase Alpha Subunit, Chain A, domain 1"/>
    <property type="match status" value="1"/>
</dbReference>
<evidence type="ECO:0000259" key="9">
    <source>
        <dbReference type="PROSITE" id="PS51296"/>
    </source>
</evidence>
<evidence type="ECO:0000256" key="3">
    <source>
        <dbReference type="ARBA" id="ARBA00022723"/>
    </source>
</evidence>
<name>A0A345C1X1_9BACI</name>
<keyword evidence="7" id="KW-0411">Iron-sulfur</keyword>
<dbReference type="RefSeq" id="WP_114374802.1">
    <property type="nucleotide sequence ID" value="NZ_CP031092.1"/>
</dbReference>
<evidence type="ECO:0000256" key="1">
    <source>
        <dbReference type="ARBA" id="ARBA00008751"/>
    </source>
</evidence>